<evidence type="ECO:0000313" key="3">
    <source>
        <dbReference type="Proteomes" id="UP000236726"/>
    </source>
</evidence>
<dbReference type="Pfam" id="PF18735">
    <property type="entry name" value="HEPN_RiboL-PSP"/>
    <property type="match status" value="1"/>
</dbReference>
<feature type="domain" description="RiboL-PSP-HEPN" evidence="1">
    <location>
        <begin position="11"/>
        <end position="190"/>
    </location>
</feature>
<evidence type="ECO:0000313" key="2">
    <source>
        <dbReference type="EMBL" id="SEF44989.1"/>
    </source>
</evidence>
<protein>
    <recommendedName>
        <fullName evidence="1">RiboL-PSP-HEPN domain-containing protein</fullName>
    </recommendedName>
</protein>
<name>A0A1H5S316_9FIRM</name>
<proteinExistence type="predicted"/>
<dbReference type="InterPro" id="IPR041519">
    <property type="entry name" value="HEPN_RiboL-PSP"/>
</dbReference>
<reference evidence="2 3" key="1">
    <citation type="submission" date="2016-10" db="EMBL/GenBank/DDBJ databases">
        <authorList>
            <person name="de Groot N.N."/>
        </authorList>
    </citation>
    <scope>NUCLEOTIDE SEQUENCE [LARGE SCALE GENOMIC DNA]</scope>
    <source>
        <strain evidence="2 3">D15d</strain>
    </source>
</reference>
<evidence type="ECO:0000259" key="1">
    <source>
        <dbReference type="Pfam" id="PF18735"/>
    </source>
</evidence>
<gene>
    <name evidence="2" type="ORF">SAMN05216537_10241</name>
</gene>
<dbReference type="RefSeq" id="WP_103952143.1">
    <property type="nucleotide sequence ID" value="NZ_FNUL01000002.1"/>
</dbReference>
<organism evidence="2 3">
    <name type="scientific">Lachnospira multipara</name>
    <dbReference type="NCBI Taxonomy" id="28051"/>
    <lineage>
        <taxon>Bacteria</taxon>
        <taxon>Bacillati</taxon>
        <taxon>Bacillota</taxon>
        <taxon>Clostridia</taxon>
        <taxon>Lachnospirales</taxon>
        <taxon>Lachnospiraceae</taxon>
        <taxon>Lachnospira</taxon>
    </lineage>
</organism>
<dbReference type="AlphaFoldDB" id="A0A1H5S316"/>
<sequence>MEGDQSRYSILEKRINEILENFSFSVDPLNPPTEKQEDYIRAMVVLCHAEFEDYIEQLACMLIEEGKNRWVSEGIANKNIASLFMNTEKMKNDPQMRPMNTTSFAMKTISDFSNIVKNGNHGIKSKNIEDMYKPLGYDIDKFNQDFLNELDAFGLERGKIAHTSSYRTTSKLDLRTEVDKIKRVLRGIKDFEDEVIQKSGSLNEKNYV</sequence>
<dbReference type="Proteomes" id="UP000236726">
    <property type="component" value="Unassembled WGS sequence"/>
</dbReference>
<accession>A0A1H5S316</accession>
<keyword evidence="3" id="KW-1185">Reference proteome</keyword>
<dbReference type="EMBL" id="FNUL01000002">
    <property type="protein sequence ID" value="SEF44989.1"/>
    <property type="molecule type" value="Genomic_DNA"/>
</dbReference>